<dbReference type="AlphaFoldDB" id="A0A9X0YRL2"/>
<evidence type="ECO:0000313" key="2">
    <source>
        <dbReference type="EMBL" id="MBP2076070.1"/>
    </source>
</evidence>
<sequence>MNESFASSFGLGLYCKGLFVRTLIKYYGLMFRKVVFLYVFFYYLIKAYQLKS</sequence>
<proteinExistence type="predicted"/>
<dbReference type="EMBL" id="JAGGMB010000001">
    <property type="protein sequence ID" value="MBP2076070.1"/>
    <property type="molecule type" value="Genomic_DNA"/>
</dbReference>
<keyword evidence="1" id="KW-0812">Transmembrane</keyword>
<evidence type="ECO:0000313" key="3">
    <source>
        <dbReference type="Proteomes" id="UP001138793"/>
    </source>
</evidence>
<gene>
    <name evidence="2" type="ORF">J2Z64_000281</name>
</gene>
<feature type="transmembrane region" description="Helical" evidence="1">
    <location>
        <begin position="26"/>
        <end position="45"/>
    </location>
</feature>
<organism evidence="2 3">
    <name type="scientific">Oceanobacillus polygoni</name>
    <dbReference type="NCBI Taxonomy" id="1235259"/>
    <lineage>
        <taxon>Bacteria</taxon>
        <taxon>Bacillati</taxon>
        <taxon>Bacillota</taxon>
        <taxon>Bacilli</taxon>
        <taxon>Bacillales</taxon>
        <taxon>Bacillaceae</taxon>
        <taxon>Oceanobacillus</taxon>
    </lineage>
</organism>
<protein>
    <submittedName>
        <fullName evidence="2">Uncharacterized protein</fullName>
    </submittedName>
</protein>
<evidence type="ECO:0000256" key="1">
    <source>
        <dbReference type="SAM" id="Phobius"/>
    </source>
</evidence>
<name>A0A9X0YRL2_9BACI</name>
<accession>A0A9X0YRL2</accession>
<keyword evidence="1" id="KW-1133">Transmembrane helix</keyword>
<reference evidence="2" key="1">
    <citation type="submission" date="2021-03" db="EMBL/GenBank/DDBJ databases">
        <title>Genomic Encyclopedia of Type Strains, Phase IV (KMG-IV): sequencing the most valuable type-strain genomes for metagenomic binning, comparative biology and taxonomic classification.</title>
        <authorList>
            <person name="Goeker M."/>
        </authorList>
    </citation>
    <scope>NUCLEOTIDE SEQUENCE</scope>
    <source>
        <strain evidence="2">DSM 107338</strain>
    </source>
</reference>
<keyword evidence="3" id="KW-1185">Reference proteome</keyword>
<comment type="caution">
    <text evidence="2">The sequence shown here is derived from an EMBL/GenBank/DDBJ whole genome shotgun (WGS) entry which is preliminary data.</text>
</comment>
<dbReference type="Proteomes" id="UP001138793">
    <property type="component" value="Unassembled WGS sequence"/>
</dbReference>
<keyword evidence="1" id="KW-0472">Membrane</keyword>